<reference evidence="5 7" key="1">
    <citation type="submission" date="2017-12" db="EMBL/GenBank/DDBJ databases">
        <authorList>
            <person name="Paulsen S."/>
            <person name="Gram L.K."/>
        </authorList>
    </citation>
    <scope>NUCLEOTIDE SEQUENCE [LARGE SCALE GENOMIC DNA]</scope>
    <source>
        <strain evidence="5 7">S2231</strain>
        <strain evidence="4">S2233</strain>
    </source>
</reference>
<keyword evidence="2" id="KW-0378">Hydrolase</keyword>
<evidence type="ECO:0008006" key="8">
    <source>
        <dbReference type="Google" id="ProtNLM"/>
    </source>
</evidence>
<comment type="caution">
    <text evidence="5">The sequence shown here is derived from an EMBL/GenBank/DDBJ whole genome shotgun (WGS) entry which is preliminary data.</text>
</comment>
<dbReference type="SUPFAM" id="SSF51445">
    <property type="entry name" value="(Trans)glycosidases"/>
    <property type="match status" value="1"/>
</dbReference>
<dbReference type="GO" id="GO:0016998">
    <property type="term" value="P:cell wall macromolecule catabolic process"/>
    <property type="evidence" value="ECO:0007669"/>
    <property type="project" value="InterPro"/>
</dbReference>
<keyword evidence="6" id="KW-1185">Reference proteome</keyword>
<sequence>MTMSIRILQGLGVLALLLFLLNRPTIFSPLGTYSTVTPVENKAVGTDKILGVDVSHQQGEIDWQQVAKAGVSFAYLKATDGITYQDPAFLTYAASIARTTMLVGAYHFFEAEDDPIAQAENFIKHVKSVNMSLTPMVDVEVTKGQTPQTIASRLQVFLQYINASLGCKPIIYSSRNFWSADIGPAFNSYSFWLAEYNPELILPKDIKNVVMWQYSDKGQIAGVSQAVDLDKAINAPQGLELLKCKY</sequence>
<dbReference type="Gene3D" id="3.20.20.80">
    <property type="entry name" value="Glycosidases"/>
    <property type="match status" value="1"/>
</dbReference>
<dbReference type="OrthoDB" id="9798192at2"/>
<reference evidence="5" key="3">
    <citation type="submission" date="2019-09" db="EMBL/GenBank/DDBJ databases">
        <title>Co-occurence of chitin degradation, pigmentation and bioactivity in marine Pseudoalteromonas.</title>
        <authorList>
            <person name="Sonnenschein E.C."/>
            <person name="Bech P.K."/>
        </authorList>
    </citation>
    <scope>NUCLEOTIDE SEQUENCE</scope>
    <source>
        <strain evidence="5">S2231</strain>
    </source>
</reference>
<protein>
    <recommendedName>
        <fullName evidence="8">Lysozyme</fullName>
    </recommendedName>
</protein>
<proteinExistence type="inferred from homology"/>
<dbReference type="InterPro" id="IPR002053">
    <property type="entry name" value="Glyco_hydro_25"/>
</dbReference>
<evidence type="ECO:0000256" key="3">
    <source>
        <dbReference type="ARBA" id="ARBA00023295"/>
    </source>
</evidence>
<dbReference type="Pfam" id="PF01183">
    <property type="entry name" value="Glyco_hydro_25"/>
    <property type="match status" value="1"/>
</dbReference>
<dbReference type="Proteomes" id="UP000305730">
    <property type="component" value="Unassembled WGS sequence"/>
</dbReference>
<evidence type="ECO:0000313" key="4">
    <source>
        <dbReference type="EMBL" id="TMP40786.1"/>
    </source>
</evidence>
<dbReference type="GO" id="GO:0016052">
    <property type="term" value="P:carbohydrate catabolic process"/>
    <property type="evidence" value="ECO:0007669"/>
    <property type="project" value="TreeGrafter"/>
</dbReference>
<dbReference type="PROSITE" id="PS51904">
    <property type="entry name" value="GLYCOSYL_HYDROL_F25_2"/>
    <property type="match status" value="1"/>
</dbReference>
<dbReference type="GO" id="GO:0009253">
    <property type="term" value="P:peptidoglycan catabolic process"/>
    <property type="evidence" value="ECO:0007669"/>
    <property type="project" value="InterPro"/>
</dbReference>
<evidence type="ECO:0000313" key="7">
    <source>
        <dbReference type="Proteomes" id="UP000307706"/>
    </source>
</evidence>
<evidence type="ECO:0000313" key="5">
    <source>
        <dbReference type="EMBL" id="TMP53427.1"/>
    </source>
</evidence>
<evidence type="ECO:0000256" key="2">
    <source>
        <dbReference type="ARBA" id="ARBA00022801"/>
    </source>
</evidence>
<dbReference type="InterPro" id="IPR018077">
    <property type="entry name" value="Glyco_hydro_fam25_subgr"/>
</dbReference>
<name>A0A5S3XK54_9GAMM</name>
<keyword evidence="3" id="KW-0326">Glycosidase</keyword>
<dbReference type="InterPro" id="IPR017853">
    <property type="entry name" value="GH"/>
</dbReference>
<accession>A0A5S3XK54</accession>
<dbReference type="Proteomes" id="UP000307706">
    <property type="component" value="Unassembled WGS sequence"/>
</dbReference>
<dbReference type="PANTHER" id="PTHR34135:SF2">
    <property type="entry name" value="LYSOZYME"/>
    <property type="match status" value="1"/>
</dbReference>
<organism evidence="5 7">
    <name type="scientific">Pseudoalteromonas citrea</name>
    <dbReference type="NCBI Taxonomy" id="43655"/>
    <lineage>
        <taxon>Bacteria</taxon>
        <taxon>Pseudomonadati</taxon>
        <taxon>Pseudomonadota</taxon>
        <taxon>Gammaproteobacteria</taxon>
        <taxon>Alteromonadales</taxon>
        <taxon>Pseudoalteromonadaceae</taxon>
        <taxon>Pseudoalteromonas</taxon>
    </lineage>
</organism>
<dbReference type="EMBL" id="PNCK01000067">
    <property type="protein sequence ID" value="TMP40786.1"/>
    <property type="molecule type" value="Genomic_DNA"/>
</dbReference>
<dbReference type="PANTHER" id="PTHR34135">
    <property type="entry name" value="LYSOZYME"/>
    <property type="match status" value="1"/>
</dbReference>
<comment type="similarity">
    <text evidence="1">Belongs to the glycosyl hydrolase 25 family.</text>
</comment>
<evidence type="ECO:0000313" key="6">
    <source>
        <dbReference type="Proteomes" id="UP000305730"/>
    </source>
</evidence>
<reference evidence="6 7" key="2">
    <citation type="submission" date="2019-06" db="EMBL/GenBank/DDBJ databases">
        <title>Co-occurence of chitin degradation, pigmentation and bioactivity in marine Pseudoalteromonas.</title>
        <authorList>
            <person name="Sonnenschein E.C."/>
            <person name="Bech P.K."/>
        </authorList>
    </citation>
    <scope>NUCLEOTIDE SEQUENCE [LARGE SCALE GENOMIC DNA]</scope>
    <source>
        <strain evidence="7">S2231</strain>
        <strain evidence="4 6">S2233</strain>
    </source>
</reference>
<dbReference type="GO" id="GO:0003796">
    <property type="term" value="F:lysozyme activity"/>
    <property type="evidence" value="ECO:0007669"/>
    <property type="project" value="InterPro"/>
</dbReference>
<dbReference type="AlphaFoldDB" id="A0A5S3XK54"/>
<gene>
    <name evidence="5" type="ORF">CWB96_21310</name>
    <name evidence="4" type="ORF">CWB97_16860</name>
</gene>
<evidence type="ECO:0000256" key="1">
    <source>
        <dbReference type="ARBA" id="ARBA00010646"/>
    </source>
</evidence>
<dbReference type="EMBL" id="PNCL01000150">
    <property type="protein sequence ID" value="TMP53427.1"/>
    <property type="molecule type" value="Genomic_DNA"/>
</dbReference>
<dbReference type="SMART" id="SM00641">
    <property type="entry name" value="Glyco_25"/>
    <property type="match status" value="1"/>
</dbReference>